<evidence type="ECO:0000313" key="2">
    <source>
        <dbReference type="EMBL" id="VDK27790.1"/>
    </source>
</evidence>
<name>A0A183CV03_9BILA</name>
<dbReference type="InterPro" id="IPR050716">
    <property type="entry name" value="MAGUK"/>
</dbReference>
<dbReference type="OrthoDB" id="336747at2759"/>
<keyword evidence="3" id="KW-1185">Reference proteome</keyword>
<dbReference type="PANTHER" id="PTHR23122">
    <property type="entry name" value="MEMBRANE-ASSOCIATED GUANYLATE KINASE MAGUK"/>
    <property type="match status" value="1"/>
</dbReference>
<evidence type="ECO:0000313" key="4">
    <source>
        <dbReference type="WBParaSite" id="GPUH_0000029301-mRNA-1"/>
    </source>
</evidence>
<dbReference type="WBParaSite" id="GPUH_0000029301-mRNA-1">
    <property type="protein sequence ID" value="GPUH_0000029301-mRNA-1"/>
    <property type="gene ID" value="GPUH_0000029301"/>
</dbReference>
<dbReference type="InterPro" id="IPR027417">
    <property type="entry name" value="P-loop_NTPase"/>
</dbReference>
<organism evidence="4">
    <name type="scientific">Gongylonema pulchrum</name>
    <dbReference type="NCBI Taxonomy" id="637853"/>
    <lineage>
        <taxon>Eukaryota</taxon>
        <taxon>Metazoa</taxon>
        <taxon>Ecdysozoa</taxon>
        <taxon>Nematoda</taxon>
        <taxon>Chromadorea</taxon>
        <taxon>Rhabditida</taxon>
        <taxon>Spirurina</taxon>
        <taxon>Spiruromorpha</taxon>
        <taxon>Spiruroidea</taxon>
        <taxon>Gongylonematidae</taxon>
        <taxon>Gongylonema</taxon>
    </lineage>
</organism>
<gene>
    <name evidence="2" type="ORF">GPUH_LOCUS294</name>
</gene>
<dbReference type="EMBL" id="UYRT01000234">
    <property type="protein sequence ID" value="VDK27790.1"/>
    <property type="molecule type" value="Genomic_DNA"/>
</dbReference>
<sequence>MSPLVILVTLLLYFYDFLQKYAECAAFHSLLICPCELLLSVLQILLTNSFCFKDYIPVVNLPKCYKGTEDHNESSAPDGSLERLLRESEILRQAFGHLFDYVILNNDIDETIRQLELVVEKLHACPQWLPVSWVY</sequence>
<accession>A0A183CV03</accession>
<evidence type="ECO:0000313" key="3">
    <source>
        <dbReference type="Proteomes" id="UP000271098"/>
    </source>
</evidence>
<reference evidence="4" key="1">
    <citation type="submission" date="2016-06" db="UniProtKB">
        <authorList>
            <consortium name="WormBaseParasite"/>
        </authorList>
    </citation>
    <scope>IDENTIFICATION</scope>
</reference>
<evidence type="ECO:0000259" key="1">
    <source>
        <dbReference type="Pfam" id="PF00625"/>
    </source>
</evidence>
<feature type="domain" description="Guanylate kinase/L-type calcium channel beta subunit" evidence="1">
    <location>
        <begin position="68"/>
        <end position="121"/>
    </location>
</feature>
<dbReference type="Proteomes" id="UP000271098">
    <property type="component" value="Unassembled WGS sequence"/>
</dbReference>
<proteinExistence type="predicted"/>
<dbReference type="AlphaFoldDB" id="A0A183CV03"/>
<reference evidence="2 3" key="2">
    <citation type="submission" date="2018-11" db="EMBL/GenBank/DDBJ databases">
        <authorList>
            <consortium name="Pathogen Informatics"/>
        </authorList>
    </citation>
    <scope>NUCLEOTIDE SEQUENCE [LARGE SCALE GENOMIC DNA]</scope>
</reference>
<dbReference type="Pfam" id="PF00625">
    <property type="entry name" value="Guanylate_kin"/>
    <property type="match status" value="1"/>
</dbReference>
<dbReference type="SUPFAM" id="SSF52540">
    <property type="entry name" value="P-loop containing nucleoside triphosphate hydrolases"/>
    <property type="match status" value="1"/>
</dbReference>
<dbReference type="InterPro" id="IPR008145">
    <property type="entry name" value="GK/Ca_channel_bsu"/>
</dbReference>
<protein>
    <submittedName>
        <fullName evidence="4">GuKc domain-containing protein</fullName>
    </submittedName>
</protein>
<dbReference type="Gene3D" id="3.40.50.300">
    <property type="entry name" value="P-loop containing nucleotide triphosphate hydrolases"/>
    <property type="match status" value="1"/>
</dbReference>